<dbReference type="GO" id="GO:0005525">
    <property type="term" value="F:GTP binding"/>
    <property type="evidence" value="ECO:0007669"/>
    <property type="project" value="UniProtKB-KW"/>
</dbReference>
<dbReference type="Pfam" id="PF04548">
    <property type="entry name" value="AIG1"/>
    <property type="match status" value="2"/>
</dbReference>
<evidence type="ECO:0000256" key="3">
    <source>
        <dbReference type="ARBA" id="ARBA00023134"/>
    </source>
</evidence>
<evidence type="ECO:0000313" key="6">
    <source>
        <dbReference type="EMBL" id="KAK2838152.1"/>
    </source>
</evidence>
<feature type="domain" description="AIG1-type G" evidence="5">
    <location>
        <begin position="154"/>
        <end position="320"/>
    </location>
</feature>
<dbReference type="Gene3D" id="3.40.50.300">
    <property type="entry name" value="P-loop containing nucleotide triphosphate hydrolases"/>
    <property type="match status" value="3"/>
</dbReference>
<evidence type="ECO:0000256" key="4">
    <source>
        <dbReference type="SAM" id="MobiDB-lite"/>
    </source>
</evidence>
<feature type="compositionally biased region" description="Polar residues" evidence="4">
    <location>
        <begin position="643"/>
        <end position="653"/>
    </location>
</feature>
<evidence type="ECO:0000256" key="2">
    <source>
        <dbReference type="ARBA" id="ARBA00022741"/>
    </source>
</evidence>
<comment type="similarity">
    <text evidence="1">Belongs to the TRAFAC class TrmE-Era-EngA-EngB-Septin-like GTPase superfamily. AIG1/Toc34/Toc159-like paraseptin GTPase family. IAN subfamily.</text>
</comment>
<accession>A0AA88MLR9</accession>
<evidence type="ECO:0000256" key="1">
    <source>
        <dbReference type="ARBA" id="ARBA00008535"/>
    </source>
</evidence>
<dbReference type="PROSITE" id="PS51720">
    <property type="entry name" value="G_AIG1"/>
    <property type="match status" value="1"/>
</dbReference>
<organism evidence="6 7">
    <name type="scientific">Channa striata</name>
    <name type="common">Snakehead murrel</name>
    <name type="synonym">Ophicephalus striatus</name>
    <dbReference type="NCBI Taxonomy" id="64152"/>
    <lineage>
        <taxon>Eukaryota</taxon>
        <taxon>Metazoa</taxon>
        <taxon>Chordata</taxon>
        <taxon>Craniata</taxon>
        <taxon>Vertebrata</taxon>
        <taxon>Euteleostomi</taxon>
        <taxon>Actinopterygii</taxon>
        <taxon>Neopterygii</taxon>
        <taxon>Teleostei</taxon>
        <taxon>Neoteleostei</taxon>
        <taxon>Acanthomorphata</taxon>
        <taxon>Anabantaria</taxon>
        <taxon>Anabantiformes</taxon>
        <taxon>Channoidei</taxon>
        <taxon>Channidae</taxon>
        <taxon>Channa</taxon>
    </lineage>
</organism>
<sequence>MEESFRCVSLCDPEGVHAFILVLPVGPLTDEDKGELETIQNTFSSRVNDFTMILFTVDSDPTAAAVVNFLQGNKEIQDLCQSCGGRSVVLNVRDKKQVSEVLDTVEKLSFQRTRCFTKDMFTKAQMEKVTAIRAELHSVKLHSETGSISEKQSPDQIRMVLIGKTGTGKSATANTILGKKAFESRASQRSVTKICQKASGEIDGRCVVVSIHQIGRFTEEEKITVKMIKKIFGQKSGDFIIVTFTRGDDLEGRSIESYVEEDCADIVKDLIHDCEGRFHVFNNRDQTNRTQVSELLKKVEVMVKKNGGGCYTSEMFQEAEEAIQKAVERILKEKEEEMKRERQELEKKHKEEMHKVIRNMEEQMLQYESERKMIENQLNEKEDFINKQREEREREQEIREEEERKRKQQEDLQQREWEQKVKALEEQILESESTEELSRELENNREELRKEREAWEKEREVWWKNRFVENKQRREQEKQRIQRLKEEYEHEKENYQRKIKEYSIRIQQQEKERNILENNYKKHLQEMKEKYEEEARNQAEELNEFSKKYTGDFEALIEKYDEELIDLRQTCEILMQERAEHRGEYSLLHELSSHKEESLKEELTELQEEERRGNEQVNWFSAVSSSDIMASASPAADEESIRRLQQQKSPVNLSSSFEFMPANMAEEEETIERLQQQRSKFH</sequence>
<dbReference type="EMBL" id="JAUPFM010000011">
    <property type="protein sequence ID" value="KAK2838152.1"/>
    <property type="molecule type" value="Genomic_DNA"/>
</dbReference>
<protein>
    <recommendedName>
        <fullName evidence="5">AIG1-type G domain-containing protein</fullName>
    </recommendedName>
</protein>
<evidence type="ECO:0000313" key="7">
    <source>
        <dbReference type="Proteomes" id="UP001187415"/>
    </source>
</evidence>
<dbReference type="SUPFAM" id="SSF52540">
    <property type="entry name" value="P-loop containing nucleoside triphosphate hydrolases"/>
    <property type="match status" value="1"/>
</dbReference>
<dbReference type="AlphaFoldDB" id="A0AA88MLR9"/>
<dbReference type="PANTHER" id="PTHR10903:SF188">
    <property type="entry name" value="GTPASE IMAP FAMILY MEMBER 2-LIKE-RELATED"/>
    <property type="match status" value="1"/>
</dbReference>
<proteinExistence type="inferred from homology"/>
<name>A0AA88MLR9_CHASR</name>
<comment type="caution">
    <text evidence="6">The sequence shown here is derived from an EMBL/GenBank/DDBJ whole genome shotgun (WGS) entry which is preliminary data.</text>
</comment>
<evidence type="ECO:0000259" key="5">
    <source>
        <dbReference type="PROSITE" id="PS51720"/>
    </source>
</evidence>
<dbReference type="InterPro" id="IPR045058">
    <property type="entry name" value="GIMA/IAN/Toc"/>
</dbReference>
<feature type="compositionally biased region" description="Polar residues" evidence="4">
    <location>
        <begin position="615"/>
        <end position="628"/>
    </location>
</feature>
<dbReference type="Proteomes" id="UP001187415">
    <property type="component" value="Unassembled WGS sequence"/>
</dbReference>
<gene>
    <name evidence="6" type="ORF">Q5P01_015364</name>
</gene>
<feature type="region of interest" description="Disordered" evidence="4">
    <location>
        <begin position="593"/>
        <end position="653"/>
    </location>
</feature>
<feature type="compositionally biased region" description="Basic and acidic residues" evidence="4">
    <location>
        <begin position="593"/>
        <end position="614"/>
    </location>
</feature>
<keyword evidence="3" id="KW-0342">GTP-binding</keyword>
<reference evidence="6" key="1">
    <citation type="submission" date="2023-07" db="EMBL/GenBank/DDBJ databases">
        <title>Chromosome-level Genome Assembly of Striped Snakehead (Channa striata).</title>
        <authorList>
            <person name="Liu H."/>
        </authorList>
    </citation>
    <scope>NUCLEOTIDE SEQUENCE</scope>
    <source>
        <strain evidence="6">Gz</strain>
        <tissue evidence="6">Muscle</tissue>
    </source>
</reference>
<feature type="region of interest" description="Disordered" evidence="4">
    <location>
        <begin position="378"/>
        <end position="405"/>
    </location>
</feature>
<dbReference type="InterPro" id="IPR027417">
    <property type="entry name" value="P-loop_NTPase"/>
</dbReference>
<dbReference type="PANTHER" id="PTHR10903">
    <property type="entry name" value="GTPASE, IMAP FAMILY MEMBER-RELATED"/>
    <property type="match status" value="1"/>
</dbReference>
<keyword evidence="2" id="KW-0547">Nucleotide-binding</keyword>
<dbReference type="InterPro" id="IPR006703">
    <property type="entry name" value="G_AIG1"/>
</dbReference>
<keyword evidence="7" id="KW-1185">Reference proteome</keyword>